<keyword evidence="1" id="KW-0812">Transmembrane</keyword>
<protein>
    <submittedName>
        <fullName evidence="2">Uncharacterized protein</fullName>
    </submittedName>
</protein>
<keyword evidence="1" id="KW-0472">Membrane</keyword>
<reference evidence="2" key="1">
    <citation type="submission" date="2024-07" db="EMBL/GenBank/DDBJ databases">
        <title>Complete genome sequence of Prevotella sp. YM-2024 GTC17260.</title>
        <authorList>
            <person name="Hayashi M."/>
            <person name="Muto Y."/>
            <person name="Tanaka K."/>
            <person name="Niwa H."/>
        </authorList>
    </citation>
    <scope>NUCLEOTIDE SEQUENCE</scope>
    <source>
        <strain evidence="2">GTC17260</strain>
    </source>
</reference>
<organism evidence="2">
    <name type="scientific">Prevotella sp. GTC17260</name>
    <dbReference type="NCBI Taxonomy" id="3236796"/>
    <lineage>
        <taxon>Bacteria</taxon>
        <taxon>Pseudomonadati</taxon>
        <taxon>Bacteroidota</taxon>
        <taxon>Bacteroidia</taxon>
        <taxon>Bacteroidales</taxon>
        <taxon>Prevotellaceae</taxon>
        <taxon>Prevotella</taxon>
    </lineage>
</organism>
<dbReference type="EMBL" id="AP035788">
    <property type="protein sequence ID" value="BFO78978.1"/>
    <property type="molecule type" value="Genomic_DNA"/>
</dbReference>
<name>A0AB33JAG1_9BACT</name>
<proteinExistence type="predicted"/>
<keyword evidence="1" id="KW-1133">Transmembrane helix</keyword>
<evidence type="ECO:0000313" key="2">
    <source>
        <dbReference type="EMBL" id="BFO78978.1"/>
    </source>
</evidence>
<sequence length="255" mass="30124">MYKGIECNLSAWFCDDDKSKRGKVNFLSKFVFSVILLISMPVMVQAYPRKAVANVTMRDSSVLKEVHILLPGGTDNYLKIETNGKMSKVSVKDIDRFVAWNPEKPEQKYLFASTQIDLTFISHDKASAEKFYFLIFDTKAQHASIWRKAGVCRWDKKGDLVLEYIDISPMLWKKSDAMPTEIYYNPQRKKNTLEYLAKFFADDKILSEQLRTKEKEFFKSNEYKRTPFFSPFRISVEWRDYYDYEYIISQYVPNR</sequence>
<evidence type="ECO:0000256" key="1">
    <source>
        <dbReference type="SAM" id="Phobius"/>
    </source>
</evidence>
<feature type="transmembrane region" description="Helical" evidence="1">
    <location>
        <begin position="26"/>
        <end position="47"/>
    </location>
</feature>
<gene>
    <name evidence="2" type="ORF">GTC17260_16130</name>
</gene>
<dbReference type="AlphaFoldDB" id="A0AB33JAG1"/>
<accession>A0AB33JAG1</accession>